<name>A0A813XDX2_9BILA</name>
<accession>A0A813XDX2</accession>
<dbReference type="Gene3D" id="3.40.50.1110">
    <property type="entry name" value="SGNH hydrolase"/>
    <property type="match status" value="1"/>
</dbReference>
<dbReference type="Pfam" id="PF13472">
    <property type="entry name" value="Lipase_GDSL_2"/>
    <property type="match status" value="1"/>
</dbReference>
<evidence type="ECO:0000259" key="2">
    <source>
        <dbReference type="Pfam" id="PF13472"/>
    </source>
</evidence>
<gene>
    <name evidence="4" type="ORF">OTI717_LOCUS21468</name>
    <name evidence="3" type="ORF">RFH988_LOCUS7260</name>
</gene>
<dbReference type="EMBL" id="CAJNOO010000228">
    <property type="protein sequence ID" value="CAF0866795.1"/>
    <property type="molecule type" value="Genomic_DNA"/>
</dbReference>
<organism evidence="3 5">
    <name type="scientific">Rotaria sordida</name>
    <dbReference type="NCBI Taxonomy" id="392033"/>
    <lineage>
        <taxon>Eukaryota</taxon>
        <taxon>Metazoa</taxon>
        <taxon>Spiralia</taxon>
        <taxon>Gnathifera</taxon>
        <taxon>Rotifera</taxon>
        <taxon>Eurotatoria</taxon>
        <taxon>Bdelloidea</taxon>
        <taxon>Philodinida</taxon>
        <taxon>Philodinidae</taxon>
        <taxon>Rotaria</taxon>
    </lineage>
</organism>
<comment type="caution">
    <text evidence="3">The sequence shown here is derived from an EMBL/GenBank/DDBJ whole genome shotgun (WGS) entry which is preliminary data.</text>
</comment>
<dbReference type="EMBL" id="CAJOAX010003479">
    <property type="protein sequence ID" value="CAF3856657.1"/>
    <property type="molecule type" value="Genomic_DNA"/>
</dbReference>
<evidence type="ECO:0000256" key="1">
    <source>
        <dbReference type="SAM" id="MobiDB-lite"/>
    </source>
</evidence>
<dbReference type="Proteomes" id="UP000663882">
    <property type="component" value="Unassembled WGS sequence"/>
</dbReference>
<dbReference type="InterPro" id="IPR013830">
    <property type="entry name" value="SGNH_hydro"/>
</dbReference>
<sequence length="254" mass="29237">MSSTSFQLQHLSDAQLEGLINERARFKQRSHDTHTETHRPQLESSSLIDSSPTTTTSELPPQIDVVLLGDSMLERFKTTGKDTQIGQQQYPRMFNAGVGGDKVENVLYRIELGLLIMLKAKNPKLIVIHIGTNNLQPKRSLHGLHLDNYHLLLQALLRFLPVQTQILVTGLFKRRDVDDQCVLQSNIDIKQIVNMINTQETKRQAEENNRVHWIEPPEEIQLDHLTDNVHLNLRGYQIWDEKLYGKIQQLLNTK</sequence>
<feature type="compositionally biased region" description="Basic and acidic residues" evidence="1">
    <location>
        <begin position="28"/>
        <end position="41"/>
    </location>
</feature>
<feature type="region of interest" description="Disordered" evidence="1">
    <location>
        <begin position="28"/>
        <end position="59"/>
    </location>
</feature>
<proteinExistence type="predicted"/>
<protein>
    <recommendedName>
        <fullName evidence="2">SGNH hydrolase-type esterase domain-containing protein</fullName>
    </recommendedName>
</protein>
<dbReference type="OrthoDB" id="505607at2759"/>
<reference evidence="3" key="1">
    <citation type="submission" date="2021-02" db="EMBL/GenBank/DDBJ databases">
        <authorList>
            <person name="Nowell W R."/>
        </authorList>
    </citation>
    <scope>NUCLEOTIDE SEQUENCE</scope>
</reference>
<dbReference type="InterPro" id="IPR036514">
    <property type="entry name" value="SGNH_hydro_sf"/>
</dbReference>
<feature type="compositionally biased region" description="Low complexity" evidence="1">
    <location>
        <begin position="50"/>
        <end position="59"/>
    </location>
</feature>
<dbReference type="Proteomes" id="UP000663823">
    <property type="component" value="Unassembled WGS sequence"/>
</dbReference>
<feature type="domain" description="SGNH hydrolase-type esterase" evidence="2">
    <location>
        <begin position="68"/>
        <end position="238"/>
    </location>
</feature>
<evidence type="ECO:0000313" key="4">
    <source>
        <dbReference type="EMBL" id="CAF3856657.1"/>
    </source>
</evidence>
<evidence type="ECO:0000313" key="5">
    <source>
        <dbReference type="Proteomes" id="UP000663882"/>
    </source>
</evidence>
<evidence type="ECO:0000313" key="3">
    <source>
        <dbReference type="EMBL" id="CAF0866795.1"/>
    </source>
</evidence>
<dbReference type="AlphaFoldDB" id="A0A813XDX2"/>
<dbReference type="SUPFAM" id="SSF52266">
    <property type="entry name" value="SGNH hydrolase"/>
    <property type="match status" value="1"/>
</dbReference>